<comment type="caution">
    <text evidence="2">The sequence shown here is derived from an EMBL/GenBank/DDBJ whole genome shotgun (WGS) entry which is preliminary data.</text>
</comment>
<evidence type="ECO:0000256" key="1">
    <source>
        <dbReference type="SAM" id="Phobius"/>
    </source>
</evidence>
<dbReference type="InterPro" id="IPR012902">
    <property type="entry name" value="N_methyl_site"/>
</dbReference>
<protein>
    <recommendedName>
        <fullName evidence="4">Type II secretion system protein J</fullName>
    </recommendedName>
</protein>
<feature type="transmembrane region" description="Helical" evidence="1">
    <location>
        <begin position="12"/>
        <end position="32"/>
    </location>
</feature>
<sequence>MFFSSRYRGFTLLETVIAVAILGLIVLAVGMMQGNIFRFNTTLNNQLTGQYESRQAIEKIIAEARVAATAGNGAYPLESVQNTSFIFYSNVDSDSGIERIRYFVSGTTLRRGIIEPVGSPVTYPSANETITTVLNNLVNGATPVFSYYNTNYTGIETPLSQPVDARVVRFLAVTLIVDKDLTRPPAALQTRSGINLRNLKDNL</sequence>
<reference evidence="2 3" key="1">
    <citation type="journal article" date="2016" name="Nat. Commun.">
        <title>Thousands of microbial genomes shed light on interconnected biogeochemical processes in an aquifer system.</title>
        <authorList>
            <person name="Anantharaman K."/>
            <person name="Brown C.T."/>
            <person name="Hug L.A."/>
            <person name="Sharon I."/>
            <person name="Castelle C.J."/>
            <person name="Probst A.J."/>
            <person name="Thomas B.C."/>
            <person name="Singh A."/>
            <person name="Wilkins M.J."/>
            <person name="Karaoz U."/>
            <person name="Brodie E.L."/>
            <person name="Williams K.H."/>
            <person name="Hubbard S.S."/>
            <person name="Banfield J.F."/>
        </authorList>
    </citation>
    <scope>NUCLEOTIDE SEQUENCE [LARGE SCALE GENOMIC DNA]</scope>
</reference>
<keyword evidence="1" id="KW-0812">Transmembrane</keyword>
<keyword evidence="1" id="KW-0472">Membrane</keyword>
<dbReference type="AlphaFoldDB" id="A0A1F7VBN8"/>
<dbReference type="NCBIfam" id="TIGR02532">
    <property type="entry name" value="IV_pilin_GFxxxE"/>
    <property type="match status" value="1"/>
</dbReference>
<dbReference type="Pfam" id="PF07963">
    <property type="entry name" value="N_methyl"/>
    <property type="match status" value="1"/>
</dbReference>
<accession>A0A1F7VBN8</accession>
<dbReference type="Proteomes" id="UP000178264">
    <property type="component" value="Unassembled WGS sequence"/>
</dbReference>
<name>A0A1F7VBN8_9BACT</name>
<keyword evidence="1" id="KW-1133">Transmembrane helix</keyword>
<proteinExistence type="predicted"/>
<gene>
    <name evidence="2" type="ORF">A3I42_03525</name>
</gene>
<dbReference type="EMBL" id="MGER01000045">
    <property type="protein sequence ID" value="OGL87875.1"/>
    <property type="molecule type" value="Genomic_DNA"/>
</dbReference>
<evidence type="ECO:0000313" key="2">
    <source>
        <dbReference type="EMBL" id="OGL87875.1"/>
    </source>
</evidence>
<organism evidence="2 3">
    <name type="scientific">Candidatus Uhrbacteria bacterium RIFCSPLOWO2_02_FULL_49_11</name>
    <dbReference type="NCBI Taxonomy" id="1802409"/>
    <lineage>
        <taxon>Bacteria</taxon>
        <taxon>Candidatus Uhriibacteriota</taxon>
    </lineage>
</organism>
<evidence type="ECO:0008006" key="4">
    <source>
        <dbReference type="Google" id="ProtNLM"/>
    </source>
</evidence>
<evidence type="ECO:0000313" key="3">
    <source>
        <dbReference type="Proteomes" id="UP000178264"/>
    </source>
</evidence>
<dbReference type="PROSITE" id="PS00409">
    <property type="entry name" value="PROKAR_NTER_METHYL"/>
    <property type="match status" value="1"/>
</dbReference>